<dbReference type="RefSeq" id="XP_028475159.1">
    <property type="nucleotide sequence ID" value="XM_028624991.1"/>
</dbReference>
<organism evidence="2 3">
    <name type="scientific">Apiotrichum porosum</name>
    <dbReference type="NCBI Taxonomy" id="105984"/>
    <lineage>
        <taxon>Eukaryota</taxon>
        <taxon>Fungi</taxon>
        <taxon>Dikarya</taxon>
        <taxon>Basidiomycota</taxon>
        <taxon>Agaricomycotina</taxon>
        <taxon>Tremellomycetes</taxon>
        <taxon>Trichosporonales</taxon>
        <taxon>Trichosporonaceae</taxon>
        <taxon>Apiotrichum</taxon>
    </lineage>
</organism>
<reference evidence="2 3" key="1">
    <citation type="submission" date="2018-11" db="EMBL/GenBank/DDBJ databases">
        <title>Genome sequence of Apiotrichum porosum DSM 27194.</title>
        <authorList>
            <person name="Aliyu H."/>
            <person name="Gorte O."/>
            <person name="Ochsenreither K."/>
        </authorList>
    </citation>
    <scope>NUCLEOTIDE SEQUENCE [LARGE SCALE GENOMIC DNA]</scope>
    <source>
        <strain evidence="2 3">DSM 27194</strain>
    </source>
</reference>
<evidence type="ECO:0000313" key="3">
    <source>
        <dbReference type="Proteomes" id="UP000279236"/>
    </source>
</evidence>
<dbReference type="OrthoDB" id="2563592at2759"/>
<sequence>MQSLSLRSSLDNKSRSNNTTSFSSATSSVSSAYSRNAEGMLERIATHPDNTTLHLWSAGNIRVNSHDLTMPAPEAADLVATLRADSRFQFISIVYLDAEGDEWKASYRLVTGSSSDIGSL</sequence>
<feature type="region of interest" description="Disordered" evidence="1">
    <location>
        <begin position="1"/>
        <end position="30"/>
    </location>
</feature>
<accession>A0A427XMF8</accession>
<gene>
    <name evidence="2" type="ORF">EHS24_009723</name>
</gene>
<dbReference type="Proteomes" id="UP000279236">
    <property type="component" value="Unassembled WGS sequence"/>
</dbReference>
<dbReference type="EMBL" id="RSCE01000009">
    <property type="protein sequence ID" value="RSH80050.1"/>
    <property type="molecule type" value="Genomic_DNA"/>
</dbReference>
<comment type="caution">
    <text evidence="2">The sequence shown here is derived from an EMBL/GenBank/DDBJ whole genome shotgun (WGS) entry which is preliminary data.</text>
</comment>
<protein>
    <submittedName>
        <fullName evidence="2">Uncharacterized protein</fullName>
    </submittedName>
</protein>
<proteinExistence type="predicted"/>
<keyword evidence="3" id="KW-1185">Reference proteome</keyword>
<dbReference type="GeneID" id="39594266"/>
<feature type="compositionally biased region" description="Polar residues" evidence="1">
    <location>
        <begin position="1"/>
        <end position="11"/>
    </location>
</feature>
<evidence type="ECO:0000256" key="1">
    <source>
        <dbReference type="SAM" id="MobiDB-lite"/>
    </source>
</evidence>
<dbReference type="AlphaFoldDB" id="A0A427XMF8"/>
<feature type="compositionally biased region" description="Low complexity" evidence="1">
    <location>
        <begin position="15"/>
        <end position="30"/>
    </location>
</feature>
<evidence type="ECO:0000313" key="2">
    <source>
        <dbReference type="EMBL" id="RSH80050.1"/>
    </source>
</evidence>
<name>A0A427XMF8_9TREE</name>